<evidence type="ECO:0000313" key="2">
    <source>
        <dbReference type="EMBL" id="SAL72863.1"/>
    </source>
</evidence>
<dbReference type="Proteomes" id="UP000054740">
    <property type="component" value="Unassembled WGS sequence"/>
</dbReference>
<sequence>MTQDDLCGCTEAIVNERGAQNVVPLDDLLQGIEPGIETRAAIESDARGLQIRIAFGGQHVMEQNAFLKRRKRVDILHVTDAAGHVRDDAIDIGLRQCDERQHGRGERGGIGRDGIGRHDDIGGDRAVFERSGKRAEHRRGEEIAHVGVQADAAHALDKRHSKQRVSAEGEEVVLPADAFEAEQLGPQLGERGFGFALRRFEGAQREGIGLRVGQRVTIELAIGREGQCIERDEG</sequence>
<keyword evidence="3" id="KW-1185">Reference proteome</keyword>
<evidence type="ECO:0000313" key="3">
    <source>
        <dbReference type="Proteomes" id="UP000054740"/>
    </source>
</evidence>
<dbReference type="AlphaFoldDB" id="A0A158JWL2"/>
<dbReference type="AntiFam" id="ANF00178">
    <property type="entry name" value="Shadow ORF (opposite dhbF)"/>
</dbReference>
<evidence type="ECO:0000256" key="1">
    <source>
        <dbReference type="SAM" id="MobiDB-lite"/>
    </source>
</evidence>
<dbReference type="EMBL" id="FCNY02000058">
    <property type="protein sequence ID" value="SAL72863.1"/>
    <property type="molecule type" value="Genomic_DNA"/>
</dbReference>
<protein>
    <submittedName>
        <fullName evidence="2">Uncharacterized protein</fullName>
    </submittedName>
</protein>
<organism evidence="2 3">
    <name type="scientific">Caballeronia cordobensis</name>
    <name type="common">Burkholderia cordobensis</name>
    <dbReference type="NCBI Taxonomy" id="1353886"/>
    <lineage>
        <taxon>Bacteria</taxon>
        <taxon>Pseudomonadati</taxon>
        <taxon>Pseudomonadota</taxon>
        <taxon>Betaproteobacteria</taxon>
        <taxon>Burkholderiales</taxon>
        <taxon>Burkholderiaceae</taxon>
        <taxon>Caballeronia</taxon>
    </lineage>
</organism>
<reference evidence="3" key="1">
    <citation type="submission" date="2016-01" db="EMBL/GenBank/DDBJ databases">
        <authorList>
            <person name="Peeters C."/>
        </authorList>
    </citation>
    <scope>NUCLEOTIDE SEQUENCE [LARGE SCALE GENOMIC DNA]</scope>
</reference>
<proteinExistence type="predicted"/>
<feature type="region of interest" description="Disordered" evidence="1">
    <location>
        <begin position="101"/>
        <end position="124"/>
    </location>
</feature>
<gene>
    <name evidence="2" type="ORF">AWB70_07584</name>
</gene>
<accession>A0A158JWL2</accession>
<name>A0A158JWL2_CABCO</name>